<dbReference type="EMBL" id="DXCC01000003">
    <property type="protein sequence ID" value="HIZ14412.1"/>
    <property type="molecule type" value="Genomic_DNA"/>
</dbReference>
<comment type="caution">
    <text evidence="1">The sequence shown here is derived from an EMBL/GenBank/DDBJ whole genome shotgun (WGS) entry which is preliminary data.</text>
</comment>
<organism evidence="1 2">
    <name type="scientific">Candidatus Tidjanibacter faecipullorum</name>
    <dbReference type="NCBI Taxonomy" id="2838766"/>
    <lineage>
        <taxon>Bacteria</taxon>
        <taxon>Pseudomonadati</taxon>
        <taxon>Bacteroidota</taxon>
        <taxon>Bacteroidia</taxon>
        <taxon>Bacteroidales</taxon>
        <taxon>Rikenellaceae</taxon>
        <taxon>Tidjanibacter</taxon>
    </lineage>
</organism>
<reference evidence="1" key="2">
    <citation type="submission" date="2021-04" db="EMBL/GenBank/DDBJ databases">
        <authorList>
            <person name="Gilroy R."/>
        </authorList>
    </citation>
    <scope>NUCLEOTIDE SEQUENCE</scope>
    <source>
        <strain evidence="1">ChiHjej11B10-19426</strain>
    </source>
</reference>
<sequence length="420" mass="47596">MNTQVTLGDSYDAQTALKKVFYLYERPNAAESGATVKVTYTINNSKGEVEIPFRKTSDGNDYIDITRNTLYTIVLGDGTPIVTNEVKFTIKVEDWNVVDMDESVDPDEDAQAALNATLKVNMFTPFNAKEFNLTDKTITAFYDKVTDDPDNIPESSYVTWQDLLDNGALDAEFTGPDGQKYRIPTAGEGALLLPIYMQSTTINKPNDGRYHPFWNDNTESNSYPYVTVETPFTETIYLKNNGEHKPDSSQPDNADYTVSGESQLKVGAQTRQVLYKLDEEMEAKPYNIHIVYGLRFKGTDQYAAYRWEYLPIPGETDSYDLSIRIKALGKDDITTTIDEITQETYWKKGYIEFILPASGRYTPEDGLYRSKTYSFAWTTTLTTDNITYAYGLHANPYNACISSFLVNVDRFPLRFVKVAE</sequence>
<gene>
    <name evidence="1" type="ORF">H9816_00645</name>
</gene>
<dbReference type="Proteomes" id="UP000824014">
    <property type="component" value="Unassembled WGS sequence"/>
</dbReference>
<protein>
    <submittedName>
        <fullName evidence="1">Uncharacterized protein</fullName>
    </submittedName>
</protein>
<proteinExistence type="predicted"/>
<reference evidence="1" key="1">
    <citation type="journal article" date="2021" name="PeerJ">
        <title>Extensive microbial diversity within the chicken gut microbiome revealed by metagenomics and culture.</title>
        <authorList>
            <person name="Gilroy R."/>
            <person name="Ravi A."/>
            <person name="Getino M."/>
            <person name="Pursley I."/>
            <person name="Horton D.L."/>
            <person name="Alikhan N.F."/>
            <person name="Baker D."/>
            <person name="Gharbi K."/>
            <person name="Hall N."/>
            <person name="Watson M."/>
            <person name="Adriaenssens E.M."/>
            <person name="Foster-Nyarko E."/>
            <person name="Jarju S."/>
            <person name="Secka A."/>
            <person name="Antonio M."/>
            <person name="Oren A."/>
            <person name="Chaudhuri R.R."/>
            <person name="La Ragione R."/>
            <person name="Hildebrand F."/>
            <person name="Pallen M.J."/>
        </authorList>
    </citation>
    <scope>NUCLEOTIDE SEQUENCE</scope>
    <source>
        <strain evidence="1">ChiHjej11B10-19426</strain>
    </source>
</reference>
<evidence type="ECO:0000313" key="2">
    <source>
        <dbReference type="Proteomes" id="UP000824014"/>
    </source>
</evidence>
<accession>A0A9D2DCL3</accession>
<evidence type="ECO:0000313" key="1">
    <source>
        <dbReference type="EMBL" id="HIZ14412.1"/>
    </source>
</evidence>
<name>A0A9D2DCL3_9BACT</name>
<dbReference type="AlphaFoldDB" id="A0A9D2DCL3"/>